<sequence length="177" mass="19653">MYRKRPTDSSESSANSSFRSRLKAGEIKAPVTRRPALSSIQPGSGGTSKSSNRPTNAFSFGDDENDTPDEEDMDVTQPQTSQLNQTNNRLQASVTFDRLIEDEDVEAERNEVNPRVVANASTNIRTQAQIHGPRIETGGEDAEGFESNIFQRLKELGVEVKTNDNETYFYLGIGFLF</sequence>
<evidence type="ECO:0000313" key="2">
    <source>
        <dbReference type="Proteomes" id="UP000887578"/>
    </source>
</evidence>
<dbReference type="WBParaSite" id="PDA_v2.g11553.t1">
    <property type="protein sequence ID" value="PDA_v2.g11553.t1"/>
    <property type="gene ID" value="PDA_v2.g11553"/>
</dbReference>
<feature type="region of interest" description="Disordered" evidence="1">
    <location>
        <begin position="1"/>
        <end position="91"/>
    </location>
</feature>
<feature type="compositionally biased region" description="Polar residues" evidence="1">
    <location>
        <begin position="76"/>
        <end position="91"/>
    </location>
</feature>
<feature type="compositionally biased region" description="Low complexity" evidence="1">
    <location>
        <begin position="9"/>
        <end position="19"/>
    </location>
</feature>
<feature type="compositionally biased region" description="Polar residues" evidence="1">
    <location>
        <begin position="38"/>
        <end position="58"/>
    </location>
</feature>
<keyword evidence="2" id="KW-1185">Reference proteome</keyword>
<evidence type="ECO:0000256" key="1">
    <source>
        <dbReference type="SAM" id="MobiDB-lite"/>
    </source>
</evidence>
<dbReference type="AlphaFoldDB" id="A0A914P2S1"/>
<feature type="compositionally biased region" description="Acidic residues" evidence="1">
    <location>
        <begin position="61"/>
        <end position="74"/>
    </location>
</feature>
<reference evidence="3" key="1">
    <citation type="submission" date="2022-11" db="UniProtKB">
        <authorList>
            <consortium name="WormBaseParasite"/>
        </authorList>
    </citation>
    <scope>IDENTIFICATION</scope>
</reference>
<accession>A0A914P2S1</accession>
<protein>
    <submittedName>
        <fullName evidence="3">Uncharacterized protein</fullName>
    </submittedName>
</protein>
<evidence type="ECO:0000313" key="3">
    <source>
        <dbReference type="WBParaSite" id="PDA_v2.g11553.t1"/>
    </source>
</evidence>
<name>A0A914P2S1_9BILA</name>
<proteinExistence type="predicted"/>
<dbReference type="Proteomes" id="UP000887578">
    <property type="component" value="Unplaced"/>
</dbReference>
<organism evidence="2 3">
    <name type="scientific">Panagrolaimus davidi</name>
    <dbReference type="NCBI Taxonomy" id="227884"/>
    <lineage>
        <taxon>Eukaryota</taxon>
        <taxon>Metazoa</taxon>
        <taxon>Ecdysozoa</taxon>
        <taxon>Nematoda</taxon>
        <taxon>Chromadorea</taxon>
        <taxon>Rhabditida</taxon>
        <taxon>Tylenchina</taxon>
        <taxon>Panagrolaimomorpha</taxon>
        <taxon>Panagrolaimoidea</taxon>
        <taxon>Panagrolaimidae</taxon>
        <taxon>Panagrolaimus</taxon>
    </lineage>
</organism>